<proteinExistence type="predicted"/>
<dbReference type="EMBL" id="QSFZ01000002">
    <property type="protein sequence ID" value="RHA93886.1"/>
    <property type="molecule type" value="Genomic_DNA"/>
</dbReference>
<evidence type="ECO:0000313" key="1">
    <source>
        <dbReference type="EMBL" id="RHA93886.1"/>
    </source>
</evidence>
<evidence type="ECO:0000313" key="2">
    <source>
        <dbReference type="Proteomes" id="UP000286220"/>
    </source>
</evidence>
<protein>
    <submittedName>
        <fullName evidence="1">DUF4238 domain-containing protein</fullName>
    </submittedName>
</protein>
<gene>
    <name evidence="1" type="ORF">DW912_02370</name>
</gene>
<comment type="caution">
    <text evidence="1">The sequence shown here is derived from an EMBL/GenBank/DDBJ whole genome shotgun (WGS) entry which is preliminary data.</text>
</comment>
<accession>A0A413U7J8</accession>
<dbReference type="Pfam" id="PF14022">
    <property type="entry name" value="DUF4238"/>
    <property type="match status" value="1"/>
</dbReference>
<organism evidence="1 2">
    <name type="scientific">Agathobacter rectalis</name>
    <dbReference type="NCBI Taxonomy" id="39491"/>
    <lineage>
        <taxon>Bacteria</taxon>
        <taxon>Bacillati</taxon>
        <taxon>Bacillota</taxon>
        <taxon>Clostridia</taxon>
        <taxon>Lachnospirales</taxon>
        <taxon>Lachnospiraceae</taxon>
        <taxon>Agathobacter</taxon>
    </lineage>
</organism>
<dbReference type="AlphaFoldDB" id="A0A413U7J8"/>
<dbReference type="Proteomes" id="UP000286220">
    <property type="component" value="Unassembled WGS sequence"/>
</dbReference>
<reference evidence="1 2" key="1">
    <citation type="submission" date="2018-08" db="EMBL/GenBank/DDBJ databases">
        <title>A genome reference for cultivated species of the human gut microbiota.</title>
        <authorList>
            <person name="Zou Y."/>
            <person name="Xue W."/>
            <person name="Luo G."/>
        </authorList>
    </citation>
    <scope>NUCLEOTIDE SEQUENCE [LARGE SCALE GENOMIC DNA]</scope>
    <source>
        <strain evidence="1 2">AM42-17AT</strain>
    </source>
</reference>
<name>A0A413U7J8_9FIRM</name>
<dbReference type="InterPro" id="IPR025332">
    <property type="entry name" value="DUF4238"/>
</dbReference>
<sequence>MREIKLAGKTKNEHYVLQCYLKRWKNEKGKIVVYDKELNNTRYNSIADVACKRYYYDIDSECLSTLQADLLKRIGIDPESDSQFIEHFLGGHVENLFSELLNQIISKAEHATPWYEKNCYFISEMDKVNFAICLAFQYIRTDSVRKAVADSSDCLHQVLKEIDVTHDVIDKYIIKQGEEKNIHGNMLLDVEQIMELAEGFHNLIWILGINRTGIPFYTSDSPIGTVPHVNHPFMSMAGIRSEGVEVFFPLSPMHVLLMYEGSYHKNLISYERKYLSLTQKERIEYYNSVSIFESDRNIFSCNGDFNMVENLRQGNPEAFECPRVQITWNGKEYRPTRYKN</sequence>